<keyword evidence="7" id="KW-1185">Reference proteome</keyword>
<dbReference type="Pfam" id="PF01081">
    <property type="entry name" value="Aldolase"/>
    <property type="match status" value="1"/>
</dbReference>
<dbReference type="AlphaFoldDB" id="A0A139SVI6"/>
<evidence type="ECO:0008006" key="8">
    <source>
        <dbReference type="Google" id="ProtNLM"/>
    </source>
</evidence>
<comment type="pathway">
    <text evidence="1">Carbohydrate acid metabolism.</text>
</comment>
<accession>A0A139SVI6</accession>
<evidence type="ECO:0000256" key="2">
    <source>
        <dbReference type="ARBA" id="ARBA00006906"/>
    </source>
</evidence>
<dbReference type="NCBIfam" id="TIGR01182">
    <property type="entry name" value="eda"/>
    <property type="match status" value="1"/>
</dbReference>
<dbReference type="InterPro" id="IPR031338">
    <property type="entry name" value="KDPG/KHG_AS_2"/>
</dbReference>
<dbReference type="PROSITE" id="PS00160">
    <property type="entry name" value="ALDOLASE_KDPG_KHG_2"/>
    <property type="match status" value="1"/>
</dbReference>
<keyword evidence="4" id="KW-0456">Lyase</keyword>
<dbReference type="Proteomes" id="UP000072660">
    <property type="component" value="Unassembled WGS sequence"/>
</dbReference>
<reference evidence="6 7" key="1">
    <citation type="submission" date="2016-02" db="EMBL/GenBank/DDBJ databases">
        <authorList>
            <person name="Wen L."/>
            <person name="He K."/>
            <person name="Yang H."/>
        </authorList>
    </citation>
    <scope>NUCLEOTIDE SEQUENCE [LARGE SCALE GENOMIC DNA]</scope>
    <source>
        <strain evidence="6 7">CV58</strain>
    </source>
</reference>
<dbReference type="PANTHER" id="PTHR30246:SF1">
    <property type="entry name" value="2-DEHYDRO-3-DEOXY-6-PHOSPHOGALACTONATE ALDOLASE-RELATED"/>
    <property type="match status" value="1"/>
</dbReference>
<comment type="subunit">
    <text evidence="3">Homotrimer.</text>
</comment>
<proteinExistence type="inferred from homology"/>
<dbReference type="PANTHER" id="PTHR30246">
    <property type="entry name" value="2-KETO-3-DEOXY-6-PHOSPHOGLUCONATE ALDOLASE"/>
    <property type="match status" value="1"/>
</dbReference>
<comment type="similarity">
    <text evidence="2">Belongs to the KHG/KDPG aldolase family.</text>
</comment>
<sequence length="205" mass="21326">MRMKSLLRRAYPLLPLLQIDKPCLAIPLATALHEGGLNVLEVALRTPQALAALTAIRKALPQLCVGVGSLTLPAQFQQAMDAGAQFAVSPGFTRKLADAAADCGLPWLPGVMTPSEILGAQQAGFSCLKLFPALTGGALQSLLAVFPDLQFCPTGGIKATDLADLLALANVPCVGGSWVCPPDLIRSGDFAQIRKRALEACALAG</sequence>
<organism evidence="6 7">
    <name type="scientific">Ventosimonas gracilis</name>
    <dbReference type="NCBI Taxonomy" id="1680762"/>
    <lineage>
        <taxon>Bacteria</taxon>
        <taxon>Pseudomonadati</taxon>
        <taxon>Pseudomonadota</taxon>
        <taxon>Gammaproteobacteria</taxon>
        <taxon>Pseudomonadales</taxon>
        <taxon>Ventosimonadaceae</taxon>
        <taxon>Ventosimonas</taxon>
    </lineage>
</organism>
<dbReference type="GO" id="GO:0016829">
    <property type="term" value="F:lyase activity"/>
    <property type="evidence" value="ECO:0007669"/>
    <property type="project" value="UniProtKB-KW"/>
</dbReference>
<evidence type="ECO:0000313" key="7">
    <source>
        <dbReference type="Proteomes" id="UP000072660"/>
    </source>
</evidence>
<dbReference type="InterPro" id="IPR013785">
    <property type="entry name" value="Aldolase_TIM"/>
</dbReference>
<dbReference type="Gene3D" id="3.20.20.70">
    <property type="entry name" value="Aldolase class I"/>
    <property type="match status" value="1"/>
</dbReference>
<dbReference type="InterPro" id="IPR000887">
    <property type="entry name" value="Aldlse_KDPG_KHG"/>
</dbReference>
<dbReference type="EMBL" id="LSZO01000112">
    <property type="protein sequence ID" value="KXU38607.1"/>
    <property type="molecule type" value="Genomic_DNA"/>
</dbReference>
<dbReference type="CDD" id="cd00452">
    <property type="entry name" value="KDPG_aldolase"/>
    <property type="match status" value="1"/>
</dbReference>
<dbReference type="OrthoDB" id="9805177at2"/>
<evidence type="ECO:0000313" key="6">
    <source>
        <dbReference type="EMBL" id="KXU38607.1"/>
    </source>
</evidence>
<dbReference type="SUPFAM" id="SSF51569">
    <property type="entry name" value="Aldolase"/>
    <property type="match status" value="1"/>
</dbReference>
<evidence type="ECO:0000256" key="5">
    <source>
        <dbReference type="ARBA" id="ARBA00023277"/>
    </source>
</evidence>
<gene>
    <name evidence="6" type="ORF">AXE65_00125</name>
</gene>
<keyword evidence="5" id="KW-0119">Carbohydrate metabolism</keyword>
<evidence type="ECO:0000256" key="1">
    <source>
        <dbReference type="ARBA" id="ARBA00004761"/>
    </source>
</evidence>
<evidence type="ECO:0000256" key="4">
    <source>
        <dbReference type="ARBA" id="ARBA00023239"/>
    </source>
</evidence>
<protein>
    <recommendedName>
        <fullName evidence="8">2-dehydro-3-deoxy-phosphogluconate aldolase</fullName>
    </recommendedName>
</protein>
<evidence type="ECO:0000256" key="3">
    <source>
        <dbReference type="ARBA" id="ARBA00011233"/>
    </source>
</evidence>
<name>A0A139SVI6_9GAMM</name>
<comment type="caution">
    <text evidence="6">The sequence shown here is derived from an EMBL/GenBank/DDBJ whole genome shotgun (WGS) entry which is preliminary data.</text>
</comment>